<reference evidence="7" key="1">
    <citation type="submission" date="2021-03" db="EMBL/GenBank/DDBJ databases">
        <authorList>
            <person name="Tagirdzhanova G."/>
        </authorList>
    </citation>
    <scope>NUCLEOTIDE SEQUENCE</scope>
</reference>
<comment type="caution">
    <text evidence="7">The sequence shown here is derived from an EMBL/GenBank/DDBJ whole genome shotgun (WGS) entry which is preliminary data.</text>
</comment>
<dbReference type="InterPro" id="IPR016035">
    <property type="entry name" value="Acyl_Trfase/lysoPLipase"/>
</dbReference>
<evidence type="ECO:0000256" key="3">
    <source>
        <dbReference type="ARBA" id="ARBA00023098"/>
    </source>
</evidence>
<evidence type="ECO:0000256" key="1">
    <source>
        <dbReference type="ARBA" id="ARBA00022801"/>
    </source>
</evidence>
<sequence>MEHHHSPAVSIHSKRDDAKTRGEAWAKHVNAKNAWHRLILTLDGGGIRGYSELLILQELMIRIVALEKKLYGQDIDINEVLPCHYFDYIWGTSTGGLIALMLGRLRMSVPQALDIYRTLGNSIFGSTRRKNVGGLNPFATKFKHYKLMEAVREITQKYCKIHSNCSGDDTLLWPDNSDRDVDNCWNICQSVCITARSAQGNSQAQPLRSYEYEHPGVLLSPDPYAGVQDLDLTIWEAARATSAAPFYFKMFEKVDQNGKARRYKDGGVLLNNPAEIARNEVMDRYATPHRVLPAVLLSIGTGVRKNTPFAELNEQQLAGKIRRDISFPKALWRKLKTSFTENKALFKHVLVRYTEGEAIHRNLRQSVANDHTWYRRLNVDEGLGEMKLGEWRAGSWYNPLTREHERHSGGTTLTKLETATKRYLDRKYVRNEHGIEWNLLPSEHLDQIAERLVHHRAERRKLVTTDDDRKKWHTHQGRWATGKRMDPWNDKSFDKPLVRPPPQANAS</sequence>
<evidence type="ECO:0000256" key="4">
    <source>
        <dbReference type="PROSITE-ProRule" id="PRU01161"/>
    </source>
</evidence>
<evidence type="ECO:0000259" key="6">
    <source>
        <dbReference type="PROSITE" id="PS51635"/>
    </source>
</evidence>
<keyword evidence="2 4" id="KW-0442">Lipid degradation</keyword>
<dbReference type="Gene3D" id="3.40.1090.10">
    <property type="entry name" value="Cytosolic phospholipase A2 catalytic domain"/>
    <property type="match status" value="1"/>
</dbReference>
<gene>
    <name evidence="7" type="ORF">GOMPHAMPRED_000112</name>
</gene>
<dbReference type="PROSITE" id="PS51635">
    <property type="entry name" value="PNPLA"/>
    <property type="match status" value="1"/>
</dbReference>
<feature type="active site" description="Nucleophile" evidence="4">
    <location>
        <position position="93"/>
    </location>
</feature>
<dbReference type="OrthoDB" id="626167at2759"/>
<feature type="compositionally biased region" description="Pro residues" evidence="5">
    <location>
        <begin position="498"/>
        <end position="507"/>
    </location>
</feature>
<dbReference type="SUPFAM" id="SSF52151">
    <property type="entry name" value="FabD/lysophospholipase-like"/>
    <property type="match status" value="1"/>
</dbReference>
<dbReference type="InterPro" id="IPR002641">
    <property type="entry name" value="PNPLA_dom"/>
</dbReference>
<name>A0A8H3EA06_9LECA</name>
<feature type="active site" description="Proton acceptor" evidence="4">
    <location>
        <position position="265"/>
    </location>
</feature>
<keyword evidence="1 4" id="KW-0378">Hydrolase</keyword>
<evidence type="ECO:0000313" key="8">
    <source>
        <dbReference type="Proteomes" id="UP000664169"/>
    </source>
</evidence>
<feature type="short sequence motif" description="DGA/G" evidence="4">
    <location>
        <begin position="265"/>
        <end position="267"/>
    </location>
</feature>
<feature type="short sequence motif" description="GXGXXG" evidence="4">
    <location>
        <begin position="44"/>
        <end position="49"/>
    </location>
</feature>
<organism evidence="7 8">
    <name type="scientific">Gomphillus americanus</name>
    <dbReference type="NCBI Taxonomy" id="1940652"/>
    <lineage>
        <taxon>Eukaryota</taxon>
        <taxon>Fungi</taxon>
        <taxon>Dikarya</taxon>
        <taxon>Ascomycota</taxon>
        <taxon>Pezizomycotina</taxon>
        <taxon>Lecanoromycetes</taxon>
        <taxon>OSLEUM clade</taxon>
        <taxon>Ostropomycetidae</taxon>
        <taxon>Ostropales</taxon>
        <taxon>Graphidaceae</taxon>
        <taxon>Gomphilloideae</taxon>
        <taxon>Gomphillus</taxon>
    </lineage>
</organism>
<evidence type="ECO:0000256" key="5">
    <source>
        <dbReference type="SAM" id="MobiDB-lite"/>
    </source>
</evidence>
<keyword evidence="3 4" id="KW-0443">Lipid metabolism</keyword>
<feature type="short sequence motif" description="GXSXG" evidence="4">
    <location>
        <begin position="91"/>
        <end position="95"/>
    </location>
</feature>
<dbReference type="GO" id="GO:0019369">
    <property type="term" value="P:arachidonate metabolic process"/>
    <property type="evidence" value="ECO:0007669"/>
    <property type="project" value="TreeGrafter"/>
</dbReference>
<dbReference type="GO" id="GO:0047499">
    <property type="term" value="F:calcium-independent phospholipase A2 activity"/>
    <property type="evidence" value="ECO:0007669"/>
    <property type="project" value="TreeGrafter"/>
</dbReference>
<accession>A0A8H3EA06</accession>
<dbReference type="GO" id="GO:0016020">
    <property type="term" value="C:membrane"/>
    <property type="evidence" value="ECO:0007669"/>
    <property type="project" value="TreeGrafter"/>
</dbReference>
<dbReference type="GO" id="GO:0016042">
    <property type="term" value="P:lipid catabolic process"/>
    <property type="evidence" value="ECO:0007669"/>
    <property type="project" value="UniProtKB-UniRule"/>
</dbReference>
<dbReference type="Proteomes" id="UP000664169">
    <property type="component" value="Unassembled WGS sequence"/>
</dbReference>
<dbReference type="AlphaFoldDB" id="A0A8H3EA06"/>
<proteinExistence type="predicted"/>
<dbReference type="EMBL" id="CAJPDQ010000001">
    <property type="protein sequence ID" value="CAF9903161.1"/>
    <property type="molecule type" value="Genomic_DNA"/>
</dbReference>
<dbReference type="GO" id="GO:0046486">
    <property type="term" value="P:glycerolipid metabolic process"/>
    <property type="evidence" value="ECO:0007669"/>
    <property type="project" value="UniProtKB-ARBA"/>
</dbReference>
<dbReference type="Pfam" id="PF01734">
    <property type="entry name" value="Patatin"/>
    <property type="match status" value="1"/>
</dbReference>
<feature type="region of interest" description="Disordered" evidence="5">
    <location>
        <begin position="463"/>
        <end position="507"/>
    </location>
</feature>
<keyword evidence="8" id="KW-1185">Reference proteome</keyword>
<feature type="domain" description="PNPLA" evidence="6">
    <location>
        <begin position="40"/>
        <end position="278"/>
    </location>
</feature>
<evidence type="ECO:0000256" key="2">
    <source>
        <dbReference type="ARBA" id="ARBA00022963"/>
    </source>
</evidence>
<protein>
    <recommendedName>
        <fullName evidence="6">PNPLA domain-containing protein</fullName>
    </recommendedName>
</protein>
<evidence type="ECO:0000313" key="7">
    <source>
        <dbReference type="EMBL" id="CAF9903161.1"/>
    </source>
</evidence>
<feature type="compositionally biased region" description="Basic and acidic residues" evidence="5">
    <location>
        <begin position="483"/>
        <end position="497"/>
    </location>
</feature>
<dbReference type="PANTHER" id="PTHR24185:SF1">
    <property type="entry name" value="CALCIUM-INDEPENDENT PHOSPHOLIPASE A2-GAMMA"/>
    <property type="match status" value="1"/>
</dbReference>
<dbReference type="PANTHER" id="PTHR24185">
    <property type="entry name" value="CALCIUM-INDEPENDENT PHOSPHOLIPASE A2-GAMMA"/>
    <property type="match status" value="1"/>
</dbReference>